<dbReference type="Proteomes" id="UP000275846">
    <property type="component" value="Unassembled WGS sequence"/>
</dbReference>
<feature type="region of interest" description="Disordered" evidence="1">
    <location>
        <begin position="12"/>
        <end position="77"/>
    </location>
</feature>
<dbReference type="AlphaFoldDB" id="A0A183TJK0"/>
<dbReference type="OrthoDB" id="5239715at2759"/>
<dbReference type="WBParaSite" id="SSLN_0001728301-mRNA-1">
    <property type="protein sequence ID" value="SSLN_0001728301-mRNA-1"/>
    <property type="gene ID" value="SSLN_0001728301"/>
</dbReference>
<name>A0A183TJK0_SCHSO</name>
<reference evidence="4" key="1">
    <citation type="submission" date="2016-06" db="UniProtKB">
        <authorList>
            <consortium name="WormBaseParasite"/>
        </authorList>
    </citation>
    <scope>IDENTIFICATION</scope>
</reference>
<evidence type="ECO:0000313" key="2">
    <source>
        <dbReference type="EMBL" id="VDM03034.1"/>
    </source>
</evidence>
<organism evidence="4">
    <name type="scientific">Schistocephalus solidus</name>
    <name type="common">Tapeworm</name>
    <dbReference type="NCBI Taxonomy" id="70667"/>
    <lineage>
        <taxon>Eukaryota</taxon>
        <taxon>Metazoa</taxon>
        <taxon>Spiralia</taxon>
        <taxon>Lophotrochozoa</taxon>
        <taxon>Platyhelminthes</taxon>
        <taxon>Cestoda</taxon>
        <taxon>Eucestoda</taxon>
        <taxon>Diphyllobothriidea</taxon>
        <taxon>Diphyllobothriidae</taxon>
        <taxon>Schistocephalus</taxon>
    </lineage>
</organism>
<dbReference type="STRING" id="70667.A0A183TJK0"/>
<gene>
    <name evidence="2" type="ORF">SSLN_LOCUS16648</name>
</gene>
<keyword evidence="3" id="KW-1185">Reference proteome</keyword>
<evidence type="ECO:0000256" key="1">
    <source>
        <dbReference type="SAM" id="MobiDB-lite"/>
    </source>
</evidence>
<accession>A0A183TJK0</accession>
<feature type="compositionally biased region" description="Polar residues" evidence="1">
    <location>
        <begin position="141"/>
        <end position="152"/>
    </location>
</feature>
<evidence type="ECO:0000313" key="3">
    <source>
        <dbReference type="Proteomes" id="UP000275846"/>
    </source>
</evidence>
<sequence>MIEDDFDRFCRISKGYHSPNPPKWRFSSAQETDDQQESQSSMRQEFLKAPQPISRYRSSSLREHPRRSPYAISPRASLTQRQENAFQEMISTEGQLSLSTDLLGSSRRHSLAPTYHNAERQPLQSSPYSRGSMHQFDPALETTSEEPTNQMHHSSDRTNFDRCGSSRSTTEAENMNTWLGNVAGTQAHRKYSTTAGLAVPSVPPIQVFSEECPEAAMNVVRVRSFRRTKNGVVSQGDSDVFYRPVNEACSCRHSLSCGSDFMTGEATVGGNGEANNMEETRSSDEESPTTTTRRKPRQGSAHERPKKKLSHQDMYILDKVEAARVIRRKSLTPIWVCSEHSDTASMVKINPHTYTVQVLGAAQVGKTTMCTQFMTSETLDDSADYGKVV</sequence>
<dbReference type="EMBL" id="UYSU01041351">
    <property type="protein sequence ID" value="VDM03034.1"/>
    <property type="molecule type" value="Genomic_DNA"/>
</dbReference>
<evidence type="ECO:0000313" key="4">
    <source>
        <dbReference type="WBParaSite" id="SSLN_0001728301-mRNA-1"/>
    </source>
</evidence>
<feature type="region of interest" description="Disordered" evidence="1">
    <location>
        <begin position="268"/>
        <end position="311"/>
    </location>
</feature>
<protein>
    <submittedName>
        <fullName evidence="4">GTP-binding protein REM 1</fullName>
    </submittedName>
</protein>
<feature type="region of interest" description="Disordered" evidence="1">
    <location>
        <begin position="112"/>
        <end position="171"/>
    </location>
</feature>
<reference evidence="2 3" key="2">
    <citation type="submission" date="2018-11" db="EMBL/GenBank/DDBJ databases">
        <authorList>
            <consortium name="Pathogen Informatics"/>
        </authorList>
    </citation>
    <scope>NUCLEOTIDE SEQUENCE [LARGE SCALE GENOMIC DNA]</scope>
    <source>
        <strain evidence="2 3">NST_G2</strain>
    </source>
</reference>
<proteinExistence type="predicted"/>